<dbReference type="InterPro" id="IPR011990">
    <property type="entry name" value="TPR-like_helical_dom_sf"/>
</dbReference>
<evidence type="ECO:0000259" key="2">
    <source>
        <dbReference type="Pfam" id="PF01048"/>
    </source>
</evidence>
<dbReference type="InterPro" id="IPR002182">
    <property type="entry name" value="NB-ARC"/>
</dbReference>
<dbReference type="GO" id="GO:0009116">
    <property type="term" value="P:nucleoside metabolic process"/>
    <property type="evidence" value="ECO:0007669"/>
    <property type="project" value="InterPro"/>
</dbReference>
<evidence type="ECO:0000259" key="1">
    <source>
        <dbReference type="Pfam" id="PF00931"/>
    </source>
</evidence>
<dbReference type="Pfam" id="PF13374">
    <property type="entry name" value="TPR_10"/>
    <property type="match status" value="2"/>
</dbReference>
<feature type="domain" description="NB-ARC" evidence="1">
    <location>
        <begin position="341"/>
        <end position="511"/>
    </location>
</feature>
<dbReference type="Pfam" id="PF00931">
    <property type="entry name" value="NB-ARC"/>
    <property type="match status" value="1"/>
</dbReference>
<dbReference type="InterPro" id="IPR053137">
    <property type="entry name" value="NLR-like"/>
</dbReference>
<dbReference type="AlphaFoldDB" id="A0A5N7C838"/>
<sequence>MNSFTHDDYTIAWICALSLEVAAARVMLDKVHSPLPKTSTDPNAYEVGELNGHCIVIACLPAGVYGTVSAATVVSRMCLTFPRLQYGLMVGIGGGVPGKNNDIRLGDVVVSKPVGKYSGVIQYDYGKAVQGRQFESTGTLNKPPQAFLTHMGQLEAKTMTEGKDTLSKIVSEALEGNPGMRERFSPPEQHMDFLFHSSYHHATKEDTCGKCDKEQLIKRQPRDTRTPYIHYGLIASGDQVIKDSETRDRLAQQYGILCFEMEAAGFMDELPTLVIRGVCDYCDSHKQKEWQGYAALTAAAYTKLLLSVMPVCRTECGSLKRNSIQHWMVSLEKNPRFVGREDEILKLEEFLAMQDGPRRIAITGLGGVGKTQVALEVVYRIRSQDKECSIFWVPCTSYSMIEQAFLNIAQKLGIYNIKPAEVKEQIKLYLSSERAGKWLLIFDNADDTEMWLTANNTAPALEDFLPQSEQGHIIFTTRNGELAVELTSSNIISIPGVHKETAWNILESLLLNKALLKDHIITATLLEQLAFLPLAIAQASAYINKKRLRRYKDIQNPVITTWLISFKQIQRQSQAAADYLSFIGCINPRNIPQSLLPLQTTKKQSLDALGLLNAYSFTSSQGTDISMHRLVHIATRNWLRKQRVFSHWVHRVAGQMDVVFPDNHHNNRGLWREYLPHALALVYENEFIIQQEQYLHLIEKIADCLSSDGRYHEAEVLYNRLMRINQEKNGQEHPSTLISMADLASTYRNQGRWNEAEKLQVQVMETSKIVLGAEHPSTLTSMANLALTYWNQGRWNEAEQLYMQLHMQVIETRKKVVGAEHPSTLTSMANLAATYRNQGRWNEAEQLEVQVIEMSKRVLGAEHPDTLISMANLAYTWESQGKLHDAMALMKNCSELCSKVLGPSHPDARASSHTLSHWNYPIRSMSSHFFLRDNLQTHFLGVNFSVTPLSYFAEQIHLRQVINTYKKLIDSVLAGKIILWLVTDRGLSNQ</sequence>
<dbReference type="InterPro" id="IPR000845">
    <property type="entry name" value="Nucleoside_phosphorylase_d"/>
</dbReference>
<accession>A0A5N7C838</accession>
<dbReference type="InterPro" id="IPR035994">
    <property type="entry name" value="Nucleoside_phosphorylase_sf"/>
</dbReference>
<proteinExistence type="predicted"/>
<dbReference type="SUPFAM" id="SSF53167">
    <property type="entry name" value="Purine and uridine phosphorylases"/>
    <property type="match status" value="1"/>
</dbReference>
<dbReference type="Pfam" id="PF13424">
    <property type="entry name" value="TPR_12"/>
    <property type="match status" value="1"/>
</dbReference>
<feature type="domain" description="Nucleoside phosphorylase" evidence="2">
    <location>
        <begin position="11"/>
        <end position="290"/>
    </location>
</feature>
<dbReference type="SUPFAM" id="SSF52540">
    <property type="entry name" value="P-loop containing nucleoside triphosphate hydrolases"/>
    <property type="match status" value="1"/>
</dbReference>
<dbReference type="InterPro" id="IPR027417">
    <property type="entry name" value="P-loop_NTPase"/>
</dbReference>
<dbReference type="PANTHER" id="PTHR46082">
    <property type="entry name" value="ATP/GTP-BINDING PROTEIN-RELATED"/>
    <property type="match status" value="1"/>
</dbReference>
<dbReference type="Gene3D" id="3.40.50.1580">
    <property type="entry name" value="Nucleoside phosphorylase domain"/>
    <property type="match status" value="1"/>
</dbReference>
<organism evidence="3">
    <name type="scientific">Petromyces alliaceus</name>
    <name type="common">Aspergillus alliaceus</name>
    <dbReference type="NCBI Taxonomy" id="209559"/>
    <lineage>
        <taxon>Eukaryota</taxon>
        <taxon>Fungi</taxon>
        <taxon>Dikarya</taxon>
        <taxon>Ascomycota</taxon>
        <taxon>Pezizomycotina</taxon>
        <taxon>Eurotiomycetes</taxon>
        <taxon>Eurotiomycetidae</taxon>
        <taxon>Eurotiales</taxon>
        <taxon>Aspergillaceae</taxon>
        <taxon>Aspergillus</taxon>
        <taxon>Aspergillus subgen. Circumdati</taxon>
    </lineage>
</organism>
<dbReference type="Gene3D" id="1.25.40.10">
    <property type="entry name" value="Tetratricopeptide repeat domain"/>
    <property type="match status" value="2"/>
</dbReference>
<evidence type="ECO:0000313" key="3">
    <source>
        <dbReference type="EMBL" id="KAE8390314.1"/>
    </source>
</evidence>
<dbReference type="GO" id="GO:0003824">
    <property type="term" value="F:catalytic activity"/>
    <property type="evidence" value="ECO:0007669"/>
    <property type="project" value="InterPro"/>
</dbReference>
<dbReference type="SUPFAM" id="SSF48452">
    <property type="entry name" value="TPR-like"/>
    <property type="match status" value="2"/>
</dbReference>
<dbReference type="Gene3D" id="3.40.50.300">
    <property type="entry name" value="P-loop containing nucleotide triphosphate hydrolases"/>
    <property type="match status" value="1"/>
</dbReference>
<reference evidence="3" key="1">
    <citation type="submission" date="2019-04" db="EMBL/GenBank/DDBJ databases">
        <title>Friends and foes A comparative genomics studyof 23 Aspergillus species from section Flavi.</title>
        <authorList>
            <consortium name="DOE Joint Genome Institute"/>
            <person name="Kjaerbolling I."/>
            <person name="Vesth T."/>
            <person name="Frisvad J.C."/>
            <person name="Nybo J.L."/>
            <person name="Theobald S."/>
            <person name="Kildgaard S."/>
            <person name="Isbrandt T."/>
            <person name="Kuo A."/>
            <person name="Sato A."/>
            <person name="Lyhne E.K."/>
            <person name="Kogle M.E."/>
            <person name="Wiebenga A."/>
            <person name="Kun R.S."/>
            <person name="Lubbers R.J."/>
            <person name="Makela M.R."/>
            <person name="Barry K."/>
            <person name="Chovatia M."/>
            <person name="Clum A."/>
            <person name="Daum C."/>
            <person name="Haridas S."/>
            <person name="He G."/>
            <person name="LaButti K."/>
            <person name="Lipzen A."/>
            <person name="Mondo S."/>
            <person name="Riley R."/>
            <person name="Salamov A."/>
            <person name="Simmons B.A."/>
            <person name="Magnuson J.K."/>
            <person name="Henrissat B."/>
            <person name="Mortensen U.H."/>
            <person name="Larsen T.O."/>
            <person name="Devries R.P."/>
            <person name="Grigoriev I.V."/>
            <person name="Machida M."/>
            <person name="Baker S.E."/>
            <person name="Andersen M.R."/>
        </authorList>
    </citation>
    <scope>NUCLEOTIDE SEQUENCE [LARGE SCALE GENOMIC DNA]</scope>
    <source>
        <strain evidence="3">IBT 14317</strain>
    </source>
</reference>
<evidence type="ECO:0008006" key="4">
    <source>
        <dbReference type="Google" id="ProtNLM"/>
    </source>
</evidence>
<dbReference type="Pfam" id="PF01048">
    <property type="entry name" value="PNP_UDP_1"/>
    <property type="match status" value="1"/>
</dbReference>
<dbReference type="GO" id="GO:0043531">
    <property type="term" value="F:ADP binding"/>
    <property type="evidence" value="ECO:0007669"/>
    <property type="project" value="InterPro"/>
</dbReference>
<dbReference type="EMBL" id="ML735256">
    <property type="protein sequence ID" value="KAE8390314.1"/>
    <property type="molecule type" value="Genomic_DNA"/>
</dbReference>
<dbReference type="OrthoDB" id="5986190at2759"/>
<dbReference type="Proteomes" id="UP000326877">
    <property type="component" value="Unassembled WGS sequence"/>
</dbReference>
<protein>
    <recommendedName>
        <fullName evidence="4">AAA+ ATPase domain-containing protein</fullName>
    </recommendedName>
</protein>
<name>A0A5N7C838_PETAA</name>
<gene>
    <name evidence="3" type="ORF">BDV23DRAFT_193880</name>
</gene>
<dbReference type="PANTHER" id="PTHR46082:SF11">
    <property type="entry name" value="AAA+ ATPASE DOMAIN-CONTAINING PROTEIN-RELATED"/>
    <property type="match status" value="1"/>
</dbReference>